<dbReference type="AlphaFoldDB" id="A0A426XT19"/>
<evidence type="ECO:0000256" key="3">
    <source>
        <dbReference type="ARBA" id="ARBA00022786"/>
    </source>
</evidence>
<dbReference type="SUPFAM" id="SSF69572">
    <property type="entry name" value="Activating enzymes of the ubiquitin-like proteins"/>
    <property type="match status" value="1"/>
</dbReference>
<evidence type="ECO:0008006" key="6">
    <source>
        <dbReference type="Google" id="ProtNLM"/>
    </source>
</evidence>
<comment type="pathway">
    <text evidence="1">Protein modification; protein neddylation.</text>
</comment>
<name>A0A426XT19_ENSVE</name>
<comment type="similarity">
    <text evidence="2">Belongs to the ubiquitin-activating E1 family. ULA1 subfamily.</text>
</comment>
<dbReference type="InterPro" id="IPR035985">
    <property type="entry name" value="Ubiquitin-activating_enz"/>
</dbReference>
<sequence length="278" mass="30871">MLNMDEENYKEALEASFKVSISRGISSDLLQIVNDSAAEVDSKSSDFWVLVAALKEFIENEGDGEPPLEGSIPDMTSSTECYVILQKIYQAKAESDCLAMEQRVKNILKRIGKDPDAISKAYVKNFCKNARKISICRFRDIEDEFTSPCLPELQKCLNDEDYSYAVGFYILLRAVDRFAANYNRLPGIFDSGLNEEISRLKLIAVGILSELGLNGPTLSEDLVTEMCRFGGAELHPVAAFIGGVASQEVIKLVTKQFVPLKGTFMFNGIDHKSQVLVL</sequence>
<evidence type="ECO:0000256" key="1">
    <source>
        <dbReference type="ARBA" id="ARBA00005032"/>
    </source>
</evidence>
<proteinExistence type="inferred from homology"/>
<dbReference type="Proteomes" id="UP000287651">
    <property type="component" value="Unassembled WGS sequence"/>
</dbReference>
<dbReference type="GO" id="GO:0008641">
    <property type="term" value="F:ubiquitin-like modifier activating enzyme activity"/>
    <property type="evidence" value="ECO:0007669"/>
    <property type="project" value="InterPro"/>
</dbReference>
<evidence type="ECO:0000313" key="4">
    <source>
        <dbReference type="EMBL" id="RRT42591.1"/>
    </source>
</evidence>
<reference evidence="4 5" key="1">
    <citation type="journal article" date="2014" name="Agronomy (Basel)">
        <title>A Draft Genome Sequence for Ensete ventricosum, the Drought-Tolerant Tree Against Hunger.</title>
        <authorList>
            <person name="Harrison J."/>
            <person name="Moore K.A."/>
            <person name="Paszkiewicz K."/>
            <person name="Jones T."/>
            <person name="Grant M."/>
            <person name="Ambacheew D."/>
            <person name="Muzemil S."/>
            <person name="Studholme D.J."/>
        </authorList>
    </citation>
    <scope>NUCLEOTIDE SEQUENCE [LARGE SCALE GENOMIC DNA]</scope>
</reference>
<dbReference type="FunFam" id="3.40.50.720:FF:000263">
    <property type="entry name" value="NEDD8-activating enzyme E1 regulatory subunit"/>
    <property type="match status" value="1"/>
</dbReference>
<organism evidence="4 5">
    <name type="scientific">Ensete ventricosum</name>
    <name type="common">Abyssinian banana</name>
    <name type="synonym">Musa ensete</name>
    <dbReference type="NCBI Taxonomy" id="4639"/>
    <lineage>
        <taxon>Eukaryota</taxon>
        <taxon>Viridiplantae</taxon>
        <taxon>Streptophyta</taxon>
        <taxon>Embryophyta</taxon>
        <taxon>Tracheophyta</taxon>
        <taxon>Spermatophyta</taxon>
        <taxon>Magnoliopsida</taxon>
        <taxon>Liliopsida</taxon>
        <taxon>Zingiberales</taxon>
        <taxon>Musaceae</taxon>
        <taxon>Ensete</taxon>
    </lineage>
</organism>
<dbReference type="EMBL" id="AMZH03017731">
    <property type="protein sequence ID" value="RRT42591.1"/>
    <property type="molecule type" value="Genomic_DNA"/>
</dbReference>
<evidence type="ECO:0000313" key="5">
    <source>
        <dbReference type="Proteomes" id="UP000287651"/>
    </source>
</evidence>
<accession>A0A426XT19</accession>
<protein>
    <recommendedName>
        <fullName evidence="6">NEDD8-activating enzyme E1 regulatory subunit</fullName>
    </recommendedName>
</protein>
<dbReference type="Gene3D" id="3.40.50.720">
    <property type="entry name" value="NAD(P)-binding Rossmann-like Domain"/>
    <property type="match status" value="1"/>
</dbReference>
<gene>
    <name evidence="4" type="ORF">B296_00052245</name>
</gene>
<comment type="caution">
    <text evidence="4">The sequence shown here is derived from an EMBL/GenBank/DDBJ whole genome shotgun (WGS) entry which is preliminary data.</text>
</comment>
<evidence type="ECO:0000256" key="2">
    <source>
        <dbReference type="ARBA" id="ARBA00006868"/>
    </source>
</evidence>
<keyword evidence="3" id="KW-0833">Ubl conjugation pathway</keyword>